<dbReference type="RefSeq" id="WP_015905010.1">
    <property type="nucleotide sequence ID" value="NC_012108.1"/>
</dbReference>
<keyword evidence="2" id="KW-0479">Metal-binding</keyword>
<dbReference type="GO" id="GO:0051539">
    <property type="term" value="F:4 iron, 4 sulfur cluster binding"/>
    <property type="evidence" value="ECO:0007669"/>
    <property type="project" value="UniProtKB-KW"/>
</dbReference>
<dbReference type="OrthoDB" id="9789030at2"/>
<dbReference type="InterPro" id="IPR017900">
    <property type="entry name" value="4Fe4S_Fe_S_CS"/>
</dbReference>
<reference evidence="7 8" key="1">
    <citation type="journal article" date="2009" name="Environ. Microbiol.">
        <title>Genome sequence of Desulfobacterium autotrophicum HRM2, a marine sulfate reducer oxidizing organic carbon completely to carbon dioxide.</title>
        <authorList>
            <person name="Strittmatter A.W."/>
            <person name="Liesegang H."/>
            <person name="Rabus R."/>
            <person name="Decker I."/>
            <person name="Amann J."/>
            <person name="Andres S."/>
            <person name="Henne A."/>
            <person name="Fricke W.F."/>
            <person name="Martinez-Arias R."/>
            <person name="Bartels D."/>
            <person name="Goesmann A."/>
            <person name="Krause L."/>
            <person name="Puehler A."/>
            <person name="Klenk H.P."/>
            <person name="Richter M."/>
            <person name="Schuler M."/>
            <person name="Gloeckner F.O."/>
            <person name="Meyerdierks A."/>
            <person name="Gottschalk G."/>
            <person name="Amann R."/>
        </authorList>
    </citation>
    <scope>NUCLEOTIDE SEQUENCE [LARGE SCALE GENOMIC DNA]</scope>
    <source>
        <strain evidence="8">ATCC 43914 / DSM 3382 / HRM2</strain>
    </source>
</reference>
<evidence type="ECO:0000313" key="7">
    <source>
        <dbReference type="EMBL" id="ACN16248.1"/>
    </source>
</evidence>
<dbReference type="PROSITE" id="PS51318">
    <property type="entry name" value="TAT"/>
    <property type="match status" value="1"/>
</dbReference>
<keyword evidence="8" id="KW-1185">Reference proteome</keyword>
<keyword evidence="5" id="KW-0732">Signal</keyword>
<feature type="chain" id="PRO_5002902447" evidence="5">
    <location>
        <begin position="36"/>
        <end position="274"/>
    </location>
</feature>
<dbReference type="AlphaFoldDB" id="C0QL08"/>
<evidence type="ECO:0000256" key="3">
    <source>
        <dbReference type="ARBA" id="ARBA00023004"/>
    </source>
</evidence>
<sequence>MKKSRRSFLKVAGVSALGIGVAPAIKAVAASSAHAAAEATKTKNPEALTAKRWGMVIDTNKLNDEVAAKIVEACRKTHNVPDFHHEPDPEKFPKNRPVNQKQEVKWIWEEHFHNAFPDKEDEFLAEKFKNLPFLVTCNHCKNAPCVQACPTQATFKRDDGIVLMDFHRCIGCRFCMAACPFGSRSFNFRDPRPFIDEVNPDFPTRTKGVVEKCNLCAERLAKGLQPACVEVSEGAITVGDLEDPNSEVRALLNEKYSIRRKQELGTEPSVYYIM</sequence>
<dbReference type="InterPro" id="IPR054822">
    <property type="entry name" value="DsrO-like"/>
</dbReference>
<keyword evidence="3" id="KW-0408">Iron</keyword>
<gene>
    <name evidence="7" type="primary">hmeE2</name>
    <name evidence="7" type="ordered locus">HRM2_31670</name>
</gene>
<dbReference type="Proteomes" id="UP000000442">
    <property type="component" value="Chromosome"/>
</dbReference>
<name>C0QL08_DESAH</name>
<dbReference type="InterPro" id="IPR050954">
    <property type="entry name" value="ET_IronSulfur_Cluster-Binding"/>
</dbReference>
<dbReference type="STRING" id="177437.HRM2_31670"/>
<dbReference type="PANTHER" id="PTHR43177">
    <property type="entry name" value="PROTEIN NRFC"/>
    <property type="match status" value="1"/>
</dbReference>
<feature type="signal peptide" evidence="5">
    <location>
        <begin position="1"/>
        <end position="35"/>
    </location>
</feature>
<dbReference type="SUPFAM" id="SSF54862">
    <property type="entry name" value="4Fe-4S ferredoxins"/>
    <property type="match status" value="1"/>
</dbReference>
<accession>C0QL08</accession>
<protein>
    <submittedName>
        <fullName evidence="7">HmeE2</fullName>
    </submittedName>
</protein>
<keyword evidence="4" id="KW-0411">Iron-sulfur</keyword>
<dbReference type="Pfam" id="PF13247">
    <property type="entry name" value="Fer4_11"/>
    <property type="match status" value="1"/>
</dbReference>
<evidence type="ECO:0000256" key="2">
    <source>
        <dbReference type="ARBA" id="ARBA00022723"/>
    </source>
</evidence>
<dbReference type="PROSITE" id="PS00198">
    <property type="entry name" value="4FE4S_FER_1"/>
    <property type="match status" value="1"/>
</dbReference>
<evidence type="ECO:0000256" key="5">
    <source>
        <dbReference type="SAM" id="SignalP"/>
    </source>
</evidence>
<evidence type="ECO:0000256" key="1">
    <source>
        <dbReference type="ARBA" id="ARBA00022485"/>
    </source>
</evidence>
<dbReference type="Gene3D" id="3.30.70.20">
    <property type="match status" value="2"/>
</dbReference>
<dbReference type="InterPro" id="IPR017896">
    <property type="entry name" value="4Fe4S_Fe-S-bd"/>
</dbReference>
<dbReference type="HOGENOM" id="CLU_043374_1_0_7"/>
<evidence type="ECO:0000259" key="6">
    <source>
        <dbReference type="PROSITE" id="PS51379"/>
    </source>
</evidence>
<evidence type="ECO:0000313" key="8">
    <source>
        <dbReference type="Proteomes" id="UP000000442"/>
    </source>
</evidence>
<dbReference type="NCBIfam" id="NF045797">
    <property type="entry name" value="DsrO"/>
    <property type="match status" value="1"/>
</dbReference>
<dbReference type="eggNOG" id="COG0437">
    <property type="taxonomic scope" value="Bacteria"/>
</dbReference>
<proteinExistence type="predicted"/>
<dbReference type="PANTHER" id="PTHR43177:SF3">
    <property type="entry name" value="PROTEIN NRFC HOMOLOG"/>
    <property type="match status" value="1"/>
</dbReference>
<dbReference type="InterPro" id="IPR006311">
    <property type="entry name" value="TAT_signal"/>
</dbReference>
<evidence type="ECO:0000256" key="4">
    <source>
        <dbReference type="ARBA" id="ARBA00023014"/>
    </source>
</evidence>
<keyword evidence="1" id="KW-0004">4Fe-4S</keyword>
<dbReference type="PROSITE" id="PS51379">
    <property type="entry name" value="4FE4S_FER_2"/>
    <property type="match status" value="1"/>
</dbReference>
<dbReference type="GO" id="GO:0046872">
    <property type="term" value="F:metal ion binding"/>
    <property type="evidence" value="ECO:0007669"/>
    <property type="project" value="UniProtKB-KW"/>
</dbReference>
<dbReference type="EMBL" id="CP001087">
    <property type="protein sequence ID" value="ACN16248.1"/>
    <property type="molecule type" value="Genomic_DNA"/>
</dbReference>
<organism evidence="7 8">
    <name type="scientific">Desulforapulum autotrophicum (strain ATCC 43914 / DSM 3382 / VKM B-1955 / HRM2)</name>
    <name type="common">Desulfobacterium autotrophicum</name>
    <dbReference type="NCBI Taxonomy" id="177437"/>
    <lineage>
        <taxon>Bacteria</taxon>
        <taxon>Pseudomonadati</taxon>
        <taxon>Thermodesulfobacteriota</taxon>
        <taxon>Desulfobacteria</taxon>
        <taxon>Desulfobacterales</taxon>
        <taxon>Desulfobacteraceae</taxon>
        <taxon>Desulforapulum</taxon>
    </lineage>
</organism>
<feature type="domain" description="4Fe-4S ferredoxin-type" evidence="6">
    <location>
        <begin position="160"/>
        <end position="189"/>
    </location>
</feature>
<dbReference type="CDD" id="cd10551">
    <property type="entry name" value="PsrB"/>
    <property type="match status" value="1"/>
</dbReference>
<dbReference type="KEGG" id="dat:HRM2_31670"/>